<gene>
    <name evidence="2" type="ORF">DI533_00275</name>
</gene>
<protein>
    <recommendedName>
        <fullName evidence="4">Recombinase RecT</fullName>
    </recommendedName>
</protein>
<sequence>MNDQPRTDVVSRDQRRLELEQLTFSQNGQLFQPKSGRELMDMANMMSTAGFMVKDIYRANPGACMALIAICAPYGLNPLQVSWKTYKASKSDDAPIAFEAQAIVAMVNASGAVLGGLRYSYEGEGDSRVCICSGQLAMEALPLEVRSPPLSKITPKNSPLWKADPDQQLAYYTGRNWARRYKPEMLLGVYDVDELSAPPIRDVTPREPGGFSQMAQAARKAPEPDPAPIEGEIMPTDAEIEAANEAARLAAEESNSRDMEEVPE</sequence>
<evidence type="ECO:0008006" key="4">
    <source>
        <dbReference type="Google" id="ProtNLM"/>
    </source>
</evidence>
<evidence type="ECO:0000313" key="3">
    <source>
        <dbReference type="Proteomes" id="UP000248975"/>
    </source>
</evidence>
<feature type="compositionally biased region" description="Basic and acidic residues" evidence="1">
    <location>
        <begin position="250"/>
        <end position="264"/>
    </location>
</feature>
<dbReference type="Proteomes" id="UP000248975">
    <property type="component" value="Unassembled WGS sequence"/>
</dbReference>
<comment type="caution">
    <text evidence="2">The sequence shown here is derived from an EMBL/GenBank/DDBJ whole genome shotgun (WGS) entry which is preliminary data.</text>
</comment>
<accession>A0A2W5SB16</accession>
<name>A0A2W5SB16_CERSP</name>
<dbReference type="EMBL" id="QFQS01000001">
    <property type="protein sequence ID" value="PZQ99179.1"/>
    <property type="molecule type" value="Genomic_DNA"/>
</dbReference>
<reference evidence="2 3" key="1">
    <citation type="submission" date="2017-08" db="EMBL/GenBank/DDBJ databases">
        <title>Infants hospitalized years apart are colonized by the same room-sourced microbial strains.</title>
        <authorList>
            <person name="Brooks B."/>
            <person name="Olm M.R."/>
            <person name="Firek B.A."/>
            <person name="Baker R."/>
            <person name="Thomas B.C."/>
            <person name="Morowitz M.J."/>
            <person name="Banfield J.F."/>
        </authorList>
    </citation>
    <scope>NUCLEOTIDE SEQUENCE [LARGE SCALE GENOMIC DNA]</scope>
    <source>
        <strain evidence="2">S2_003_000_R2_11</strain>
    </source>
</reference>
<feature type="region of interest" description="Disordered" evidence="1">
    <location>
        <begin position="202"/>
        <end position="264"/>
    </location>
</feature>
<proteinExistence type="predicted"/>
<evidence type="ECO:0000256" key="1">
    <source>
        <dbReference type="SAM" id="MobiDB-lite"/>
    </source>
</evidence>
<organism evidence="2 3">
    <name type="scientific">Cereibacter sphaeroides</name>
    <name type="common">Rhodobacter sphaeroides</name>
    <dbReference type="NCBI Taxonomy" id="1063"/>
    <lineage>
        <taxon>Bacteria</taxon>
        <taxon>Pseudomonadati</taxon>
        <taxon>Pseudomonadota</taxon>
        <taxon>Alphaproteobacteria</taxon>
        <taxon>Rhodobacterales</taxon>
        <taxon>Paracoccaceae</taxon>
        <taxon>Cereibacter</taxon>
    </lineage>
</organism>
<evidence type="ECO:0000313" key="2">
    <source>
        <dbReference type="EMBL" id="PZQ99179.1"/>
    </source>
</evidence>
<dbReference type="AlphaFoldDB" id="A0A2W5SB16"/>